<dbReference type="GO" id="GO:0004888">
    <property type="term" value="F:transmembrane signaling receptor activity"/>
    <property type="evidence" value="ECO:0007669"/>
    <property type="project" value="InterPro"/>
</dbReference>
<dbReference type="Gene3D" id="2.60.40.10">
    <property type="entry name" value="Immunoglobulins"/>
    <property type="match status" value="1"/>
</dbReference>
<evidence type="ECO:0000256" key="5">
    <source>
        <dbReference type="ARBA" id="ARBA00022737"/>
    </source>
</evidence>
<keyword evidence="7" id="KW-0472">Membrane</keyword>
<keyword evidence="9" id="KW-0325">Glycoprotein</keyword>
<keyword evidence="10" id="KW-0393">Immunoglobulin domain</keyword>
<dbReference type="GO" id="GO:0005886">
    <property type="term" value="C:plasma membrane"/>
    <property type="evidence" value="ECO:0007669"/>
    <property type="project" value="TreeGrafter"/>
</dbReference>
<dbReference type="SMART" id="SM00013">
    <property type="entry name" value="LRRNT"/>
    <property type="match status" value="1"/>
</dbReference>
<dbReference type="InterPro" id="IPR036179">
    <property type="entry name" value="Ig-like_dom_sf"/>
</dbReference>
<keyword evidence="8" id="KW-1015">Disulfide bond</keyword>
<evidence type="ECO:0000256" key="10">
    <source>
        <dbReference type="ARBA" id="ARBA00023319"/>
    </source>
</evidence>
<comment type="subcellular location">
    <subcellularLocation>
        <location evidence="1">Membrane</location>
        <topology evidence="1">Single-pass membrane protein</topology>
    </subcellularLocation>
</comment>
<dbReference type="GO" id="GO:0002224">
    <property type="term" value="P:toll-like receptor signaling pathway"/>
    <property type="evidence" value="ECO:0007669"/>
    <property type="project" value="InterPro"/>
</dbReference>
<proteinExistence type="predicted"/>
<evidence type="ECO:0000256" key="1">
    <source>
        <dbReference type="ARBA" id="ARBA00004167"/>
    </source>
</evidence>
<evidence type="ECO:0000256" key="4">
    <source>
        <dbReference type="ARBA" id="ARBA00022729"/>
    </source>
</evidence>
<dbReference type="InterPro" id="IPR003598">
    <property type="entry name" value="Ig_sub2"/>
</dbReference>
<dbReference type="SMART" id="SM00369">
    <property type="entry name" value="LRR_TYP"/>
    <property type="match status" value="15"/>
</dbReference>
<keyword evidence="5" id="KW-0677">Repeat</keyword>
<keyword evidence="13" id="KW-1185">Reference proteome</keyword>
<dbReference type="InterPro" id="IPR017241">
    <property type="entry name" value="Toll-like_receptor"/>
</dbReference>
<dbReference type="SMART" id="SM00409">
    <property type="entry name" value="IG"/>
    <property type="match status" value="1"/>
</dbReference>
<keyword evidence="4 11" id="KW-0732">Signal</keyword>
<dbReference type="GeneID" id="109466810"/>
<dbReference type="SMART" id="SM00364">
    <property type="entry name" value="LRR_BAC"/>
    <property type="match status" value="5"/>
</dbReference>
<dbReference type="FunFam" id="2.60.40.10:FF:000076">
    <property type="entry name" value="Leucine-rich repeat and Ig domain-containing 4"/>
    <property type="match status" value="1"/>
</dbReference>
<organism evidence="13 14">
    <name type="scientific">Branchiostoma belcheri</name>
    <name type="common">Amphioxus</name>
    <dbReference type="NCBI Taxonomy" id="7741"/>
    <lineage>
        <taxon>Eukaryota</taxon>
        <taxon>Metazoa</taxon>
        <taxon>Chordata</taxon>
        <taxon>Cephalochordata</taxon>
        <taxon>Leptocardii</taxon>
        <taxon>Amphioxiformes</taxon>
        <taxon>Branchiostomatidae</taxon>
        <taxon>Branchiostoma</taxon>
    </lineage>
</organism>
<dbReference type="Gene3D" id="3.80.10.10">
    <property type="entry name" value="Ribonuclease Inhibitor"/>
    <property type="match status" value="3"/>
</dbReference>
<dbReference type="SMART" id="SM00365">
    <property type="entry name" value="LRR_SD22"/>
    <property type="match status" value="4"/>
</dbReference>
<keyword evidence="3" id="KW-0812">Transmembrane</keyword>
<dbReference type="InterPro" id="IPR001611">
    <property type="entry name" value="Leu-rich_rpt"/>
</dbReference>
<dbReference type="InterPro" id="IPR013098">
    <property type="entry name" value="Ig_I-set"/>
</dbReference>
<dbReference type="InterPro" id="IPR000372">
    <property type="entry name" value="LRRNT"/>
</dbReference>
<evidence type="ECO:0000256" key="6">
    <source>
        <dbReference type="ARBA" id="ARBA00022989"/>
    </source>
</evidence>
<dbReference type="CDD" id="cd00096">
    <property type="entry name" value="Ig"/>
    <property type="match status" value="1"/>
</dbReference>
<dbReference type="OrthoDB" id="643377at2759"/>
<dbReference type="InterPro" id="IPR013783">
    <property type="entry name" value="Ig-like_fold"/>
</dbReference>
<dbReference type="PROSITE" id="PS50835">
    <property type="entry name" value="IG_LIKE"/>
    <property type="match status" value="1"/>
</dbReference>
<evidence type="ECO:0000256" key="8">
    <source>
        <dbReference type="ARBA" id="ARBA00023157"/>
    </source>
</evidence>
<evidence type="ECO:0000259" key="12">
    <source>
        <dbReference type="PROSITE" id="PS50835"/>
    </source>
</evidence>
<reference evidence="14" key="1">
    <citation type="submission" date="2025-08" db="UniProtKB">
        <authorList>
            <consortium name="RefSeq"/>
        </authorList>
    </citation>
    <scope>IDENTIFICATION</scope>
    <source>
        <tissue evidence="14">Gonad</tissue>
    </source>
</reference>
<dbReference type="InterPro" id="IPR050541">
    <property type="entry name" value="LRR_TM_domain-containing"/>
</dbReference>
<dbReference type="InterPro" id="IPR003599">
    <property type="entry name" value="Ig_sub"/>
</dbReference>
<dbReference type="Pfam" id="PF13855">
    <property type="entry name" value="LRR_8"/>
    <property type="match status" value="3"/>
</dbReference>
<dbReference type="PANTHER" id="PTHR24369">
    <property type="entry name" value="ANTIGEN BSP, PUTATIVE-RELATED"/>
    <property type="match status" value="1"/>
</dbReference>
<dbReference type="Proteomes" id="UP000515135">
    <property type="component" value="Unplaced"/>
</dbReference>
<sequence>MKLYQTLPVLCLVAAVARGSLCPEYCDCYPGENNTSTIVTCRGGNITRVPTDFPANTTYLDIEFTNITKLQEGDFRRLPVLTSLRIFWNVQLTKLDVETFSVVPTLTDLSISNCSFSKFPSGMLKGLEHLQTFDGGHNLLEMVRSGLFSHHPTLEMINIWQNNISHLEPGAFAGMPRLKSILLMNNMLTSVSETAFSGSPNIQSLTFSFNTISRIDKDAFVGLNRLQSVDLQQNMLTNIDGVFGELPDLKALTLTNNVNLLDSIHNATFGSLPSLANLFLDKNKISVVEKGVLSHLKSLQQLNLGYNEIVDISLTGLTSLTELYVQDNRLSSFPSNMADAAQLQVLELENNPVEEPLHAGQFSDLTRLRRLTLDNVTSLQSAGTLDPRAFCGLDHLYLLSLRYNQLVSLSPDTFTCVPQLTHLYLDHNNITELKLGTFKALTKLTDLYLSYNQLSRISPGTFDGLVKLFFLALGGNNFTNILHVAPALAGLPCLDIPALDDNALVYVGPNSFPDNMAIDLLNLSGNKIRIIEEGAFTARAFPNMTRVWLDEGNPLHFLPEKIVDGLPKFLTLTVGDDPFNCDCQLKGFATWLRNQVNPPNAYLVCSSPAHLKGKYLKDVALEDMTCNCDHEEAPSIDTSGSDNYTDEGQAAILNCNISGCPEAEFFWTTPTGAMLAVGSGFPRLEVQANGSLVLDDARPEDTGAYSCTAVNYRGKDSKEVFLRVGGG</sequence>
<evidence type="ECO:0000256" key="2">
    <source>
        <dbReference type="ARBA" id="ARBA00022614"/>
    </source>
</evidence>
<accession>A0A6P4Y713</accession>
<dbReference type="InterPro" id="IPR007110">
    <property type="entry name" value="Ig-like_dom"/>
</dbReference>
<protein>
    <submittedName>
        <fullName evidence="14">Carboxypeptidase N subunit 2-like</fullName>
    </submittedName>
</protein>
<evidence type="ECO:0000256" key="3">
    <source>
        <dbReference type="ARBA" id="ARBA00022692"/>
    </source>
</evidence>
<dbReference type="AlphaFoldDB" id="A0A6P4Y713"/>
<evidence type="ECO:0000256" key="11">
    <source>
        <dbReference type="SAM" id="SignalP"/>
    </source>
</evidence>
<feature type="domain" description="Ig-like" evidence="12">
    <location>
        <begin position="634"/>
        <end position="723"/>
    </location>
</feature>
<dbReference type="RefSeq" id="XP_019620208.1">
    <property type="nucleotide sequence ID" value="XM_019764649.1"/>
</dbReference>
<dbReference type="KEGG" id="bbel:109466810"/>
<dbReference type="Pfam" id="PF07679">
    <property type="entry name" value="I-set"/>
    <property type="match status" value="1"/>
</dbReference>
<dbReference type="SUPFAM" id="SSF48726">
    <property type="entry name" value="Immunoglobulin"/>
    <property type="match status" value="1"/>
</dbReference>
<feature type="signal peptide" evidence="11">
    <location>
        <begin position="1"/>
        <end position="19"/>
    </location>
</feature>
<dbReference type="InterPro" id="IPR032675">
    <property type="entry name" value="LRR_dom_sf"/>
</dbReference>
<dbReference type="SMART" id="SM00408">
    <property type="entry name" value="IGc2"/>
    <property type="match status" value="1"/>
</dbReference>
<keyword evidence="6" id="KW-1133">Transmembrane helix</keyword>
<dbReference type="InterPro" id="IPR000483">
    <property type="entry name" value="Cys-rich_flank_reg_C"/>
</dbReference>
<evidence type="ECO:0000313" key="14">
    <source>
        <dbReference type="RefSeq" id="XP_019620208.1"/>
    </source>
</evidence>
<dbReference type="PIRSF" id="PIRSF037595">
    <property type="entry name" value="Toll-like_receptor"/>
    <property type="match status" value="1"/>
</dbReference>
<dbReference type="InterPro" id="IPR003591">
    <property type="entry name" value="Leu-rich_rpt_typical-subtyp"/>
</dbReference>
<dbReference type="PROSITE" id="PS51450">
    <property type="entry name" value="LRR"/>
    <property type="match status" value="3"/>
</dbReference>
<keyword evidence="2" id="KW-0433">Leucine-rich repeat</keyword>
<dbReference type="SMART" id="SM00082">
    <property type="entry name" value="LRRCT"/>
    <property type="match status" value="1"/>
</dbReference>
<dbReference type="PANTHER" id="PTHR24369:SF210">
    <property type="entry name" value="CHAOPTIN-RELATED"/>
    <property type="match status" value="1"/>
</dbReference>
<dbReference type="GO" id="GO:0006955">
    <property type="term" value="P:immune response"/>
    <property type="evidence" value="ECO:0007669"/>
    <property type="project" value="InterPro"/>
</dbReference>
<evidence type="ECO:0000256" key="7">
    <source>
        <dbReference type="ARBA" id="ARBA00023136"/>
    </source>
</evidence>
<gene>
    <name evidence="14" type="primary">LOC109466810</name>
</gene>
<evidence type="ECO:0000256" key="9">
    <source>
        <dbReference type="ARBA" id="ARBA00023180"/>
    </source>
</evidence>
<dbReference type="SUPFAM" id="SSF52058">
    <property type="entry name" value="L domain-like"/>
    <property type="match status" value="2"/>
</dbReference>
<name>A0A6P4Y713_BRABE</name>
<evidence type="ECO:0000313" key="13">
    <source>
        <dbReference type="Proteomes" id="UP000515135"/>
    </source>
</evidence>
<feature type="chain" id="PRO_5028095014" evidence="11">
    <location>
        <begin position="20"/>
        <end position="727"/>
    </location>
</feature>